<keyword evidence="2" id="KW-1185">Reference proteome</keyword>
<dbReference type="SUPFAM" id="SSF53448">
    <property type="entry name" value="Nucleotide-diphospho-sugar transferases"/>
    <property type="match status" value="1"/>
</dbReference>
<evidence type="ECO:0000313" key="1">
    <source>
        <dbReference type="EMBL" id="MBD8490438.1"/>
    </source>
</evidence>
<gene>
    <name evidence="1" type="ORF">IFO69_16930</name>
</gene>
<protein>
    <recommendedName>
        <fullName evidence="3">Nucleotide-diphospho-sugar transferase domain-containing protein</fullName>
    </recommendedName>
</protein>
<sequence>MRNSQNQVSFCTIVTLNYMPFAKTLFQSINRFDKKAKFVVLIVDERKGRSIHNDFDCISLDELSFFPQVNVLKKKYSPSSDELRWSLKPYLMRYLLEYKKTEMVFYVDSDIYFYSCFKFLYDTLNNCPILLSPHWGCMDPKKSESYFSRLLTDGVYNAGFIGATMKGIHALNWWGEMCLYSCEKSKLKGFYDDQKYLDIIPIYCPDSRIIEHRGCNVGEWNRFECERIMDGGKLLINNEFPIIFIHFSNIGYLVEYDKVLIPFLKEYSQKLMENGLSFNFYQSGVNYLKRKKLRSLNLFQRIYRKIIGERKFNELQKWDI</sequence>
<dbReference type="RefSeq" id="WP_192011319.1">
    <property type="nucleotide sequence ID" value="NZ_JACYTQ010000007.1"/>
</dbReference>
<proteinExistence type="predicted"/>
<comment type="caution">
    <text evidence="1">The sequence shown here is derived from an EMBL/GenBank/DDBJ whole genome shotgun (WGS) entry which is preliminary data.</text>
</comment>
<dbReference type="InterPro" id="IPR029044">
    <property type="entry name" value="Nucleotide-diphossugar_trans"/>
</dbReference>
<dbReference type="Gene3D" id="3.90.550.10">
    <property type="entry name" value="Spore Coat Polysaccharide Biosynthesis Protein SpsA, Chain A"/>
    <property type="match status" value="1"/>
</dbReference>
<dbReference type="Proteomes" id="UP000647133">
    <property type="component" value="Unassembled WGS sequence"/>
</dbReference>
<accession>A0ABR9ANS6</accession>
<name>A0ABR9ANS6_9BACT</name>
<organism evidence="1 2">
    <name type="scientific">Echinicola arenosa</name>
    <dbReference type="NCBI Taxonomy" id="2774144"/>
    <lineage>
        <taxon>Bacteria</taxon>
        <taxon>Pseudomonadati</taxon>
        <taxon>Bacteroidota</taxon>
        <taxon>Cytophagia</taxon>
        <taxon>Cytophagales</taxon>
        <taxon>Cyclobacteriaceae</taxon>
        <taxon>Echinicola</taxon>
    </lineage>
</organism>
<dbReference type="EMBL" id="JACYTQ010000007">
    <property type="protein sequence ID" value="MBD8490438.1"/>
    <property type="molecule type" value="Genomic_DNA"/>
</dbReference>
<evidence type="ECO:0000313" key="2">
    <source>
        <dbReference type="Proteomes" id="UP000647133"/>
    </source>
</evidence>
<reference evidence="1 2" key="1">
    <citation type="submission" date="2020-09" db="EMBL/GenBank/DDBJ databases">
        <title>Echinicola sp. CAU 1574 isolated from sand of Sido Beach.</title>
        <authorList>
            <person name="Kim W."/>
        </authorList>
    </citation>
    <scope>NUCLEOTIDE SEQUENCE [LARGE SCALE GENOMIC DNA]</scope>
    <source>
        <strain evidence="1 2">CAU 1574</strain>
    </source>
</reference>
<evidence type="ECO:0008006" key="3">
    <source>
        <dbReference type="Google" id="ProtNLM"/>
    </source>
</evidence>